<dbReference type="RefSeq" id="WP_252808268.1">
    <property type="nucleotide sequence ID" value="NZ_BAAABM010000003.1"/>
</dbReference>
<comment type="caution">
    <text evidence="1">The sequence shown here is derived from an EMBL/GenBank/DDBJ whole genome shotgun (WGS) entry which is preliminary data.</text>
</comment>
<sequence length="89" mass="9514">MTVVTVVIIVAVVLVAVVGAARKARPKGEKPMPKSEPPLRLSAELEGRVRALLAEDQTVQAVKEVRQATGLGLLPATRLVNGLRDEPRL</sequence>
<evidence type="ECO:0008006" key="3">
    <source>
        <dbReference type="Google" id="ProtNLM"/>
    </source>
</evidence>
<protein>
    <recommendedName>
        <fullName evidence="3">Ribosomal protein L7/L12 C-terminal domain-containing protein</fullName>
    </recommendedName>
</protein>
<name>A0ABP3FGZ4_9ACTN</name>
<organism evidence="1 2">
    <name type="scientific">Actinoallomurus spadix</name>
    <dbReference type="NCBI Taxonomy" id="79912"/>
    <lineage>
        <taxon>Bacteria</taxon>
        <taxon>Bacillati</taxon>
        <taxon>Actinomycetota</taxon>
        <taxon>Actinomycetes</taxon>
        <taxon>Streptosporangiales</taxon>
        <taxon>Thermomonosporaceae</taxon>
        <taxon>Actinoallomurus</taxon>
    </lineage>
</organism>
<evidence type="ECO:0000313" key="1">
    <source>
        <dbReference type="EMBL" id="GAA0315197.1"/>
    </source>
</evidence>
<evidence type="ECO:0000313" key="2">
    <source>
        <dbReference type="Proteomes" id="UP001501822"/>
    </source>
</evidence>
<accession>A0ABP3FGZ4</accession>
<keyword evidence="2" id="KW-1185">Reference proteome</keyword>
<reference evidence="2" key="1">
    <citation type="journal article" date="2019" name="Int. J. Syst. Evol. Microbiol.">
        <title>The Global Catalogue of Microorganisms (GCM) 10K type strain sequencing project: providing services to taxonomists for standard genome sequencing and annotation.</title>
        <authorList>
            <consortium name="The Broad Institute Genomics Platform"/>
            <consortium name="The Broad Institute Genome Sequencing Center for Infectious Disease"/>
            <person name="Wu L."/>
            <person name="Ma J."/>
        </authorList>
    </citation>
    <scope>NUCLEOTIDE SEQUENCE [LARGE SCALE GENOMIC DNA]</scope>
    <source>
        <strain evidence="2">JCM 3146</strain>
    </source>
</reference>
<dbReference type="EMBL" id="BAAABM010000003">
    <property type="protein sequence ID" value="GAA0315197.1"/>
    <property type="molecule type" value="Genomic_DNA"/>
</dbReference>
<dbReference type="Proteomes" id="UP001501822">
    <property type="component" value="Unassembled WGS sequence"/>
</dbReference>
<gene>
    <name evidence="1" type="ORF">GCM10010151_01550</name>
</gene>
<proteinExistence type="predicted"/>